<protein>
    <recommendedName>
        <fullName evidence="3">thioredoxin-dependent peroxiredoxin</fullName>
        <ecNumber evidence="3">1.11.1.24</ecNumber>
    </recommendedName>
    <alternativeName>
        <fullName evidence="9">Thioredoxin peroxidase</fullName>
    </alternativeName>
    <alternativeName>
        <fullName evidence="11">Thioredoxin-dependent peroxiredoxin Bcp</fullName>
    </alternativeName>
</protein>
<dbReference type="Gene3D" id="3.40.30.10">
    <property type="entry name" value="Glutaredoxin"/>
    <property type="match status" value="1"/>
</dbReference>
<dbReference type="PROSITE" id="PS51352">
    <property type="entry name" value="THIOREDOXIN_2"/>
    <property type="match status" value="1"/>
</dbReference>
<comment type="subunit">
    <text evidence="2">Monomer.</text>
</comment>
<dbReference type="PIRSF" id="PIRSF000239">
    <property type="entry name" value="AHPC"/>
    <property type="match status" value="1"/>
</dbReference>
<feature type="domain" description="Thioredoxin" evidence="13">
    <location>
        <begin position="29"/>
        <end position="175"/>
    </location>
</feature>
<dbReference type="InterPro" id="IPR000866">
    <property type="entry name" value="AhpC/TSA"/>
</dbReference>
<evidence type="ECO:0000259" key="13">
    <source>
        <dbReference type="PROSITE" id="PS51352"/>
    </source>
</evidence>
<dbReference type="EC" id="1.11.1.24" evidence="3"/>
<dbReference type="GO" id="GO:0140824">
    <property type="term" value="F:thioredoxin-dependent peroxiredoxin activity"/>
    <property type="evidence" value="ECO:0007669"/>
    <property type="project" value="UniProtKB-EC"/>
</dbReference>
<proteinExistence type="inferred from homology"/>
<dbReference type="InterPro" id="IPR024706">
    <property type="entry name" value="Peroxiredoxin_AhpC-typ"/>
</dbReference>
<evidence type="ECO:0000256" key="4">
    <source>
        <dbReference type="ARBA" id="ARBA00022559"/>
    </source>
</evidence>
<keyword evidence="6 14" id="KW-0560">Oxidoreductase</keyword>
<dbReference type="Pfam" id="PF00578">
    <property type="entry name" value="AhpC-TSA"/>
    <property type="match status" value="1"/>
</dbReference>
<dbReference type="PANTHER" id="PTHR42801">
    <property type="entry name" value="THIOREDOXIN-DEPENDENT PEROXIDE REDUCTASE"/>
    <property type="match status" value="1"/>
</dbReference>
<evidence type="ECO:0000256" key="10">
    <source>
        <dbReference type="ARBA" id="ARBA00038489"/>
    </source>
</evidence>
<evidence type="ECO:0000256" key="3">
    <source>
        <dbReference type="ARBA" id="ARBA00013017"/>
    </source>
</evidence>
<keyword evidence="5" id="KW-0049">Antioxidant</keyword>
<reference evidence="15" key="1">
    <citation type="journal article" date="2019" name="Int. J. Syst. Evol. Microbiol.">
        <title>The Global Catalogue of Microorganisms (GCM) 10K type strain sequencing project: providing services to taxonomists for standard genome sequencing and annotation.</title>
        <authorList>
            <consortium name="The Broad Institute Genomics Platform"/>
            <consortium name="The Broad Institute Genome Sequencing Center for Infectious Disease"/>
            <person name="Wu L."/>
            <person name="Ma J."/>
        </authorList>
    </citation>
    <scope>NUCLEOTIDE SEQUENCE [LARGE SCALE GENOMIC DNA]</scope>
    <source>
        <strain evidence="15">CCUG 60022</strain>
    </source>
</reference>
<accession>A0ABW2Z933</accession>
<keyword evidence="4 14" id="KW-0575">Peroxidase</keyword>
<comment type="caution">
    <text evidence="14">The sequence shown here is derived from an EMBL/GenBank/DDBJ whole genome shotgun (WGS) entry which is preliminary data.</text>
</comment>
<dbReference type="CDD" id="cd03017">
    <property type="entry name" value="PRX_BCP"/>
    <property type="match status" value="1"/>
</dbReference>
<dbReference type="Proteomes" id="UP001597032">
    <property type="component" value="Unassembled WGS sequence"/>
</dbReference>
<evidence type="ECO:0000256" key="1">
    <source>
        <dbReference type="ARBA" id="ARBA00003330"/>
    </source>
</evidence>
<dbReference type="InterPro" id="IPR050924">
    <property type="entry name" value="Peroxiredoxin_BCP/PrxQ"/>
</dbReference>
<comment type="similarity">
    <text evidence="10">Belongs to the peroxiredoxin family. BCP/PrxQ subfamily.</text>
</comment>
<dbReference type="InterPro" id="IPR036249">
    <property type="entry name" value="Thioredoxin-like_sf"/>
</dbReference>
<evidence type="ECO:0000256" key="9">
    <source>
        <dbReference type="ARBA" id="ARBA00032824"/>
    </source>
</evidence>
<gene>
    <name evidence="14" type="ORF">ACFQZW_10425</name>
</gene>
<evidence type="ECO:0000256" key="6">
    <source>
        <dbReference type="ARBA" id="ARBA00023002"/>
    </source>
</evidence>
<keyword evidence="7" id="KW-1015">Disulfide bond</keyword>
<evidence type="ECO:0000256" key="11">
    <source>
        <dbReference type="ARBA" id="ARBA00042639"/>
    </source>
</evidence>
<dbReference type="SUPFAM" id="SSF52833">
    <property type="entry name" value="Thioredoxin-like"/>
    <property type="match status" value="1"/>
</dbReference>
<evidence type="ECO:0000313" key="15">
    <source>
        <dbReference type="Proteomes" id="UP001597032"/>
    </source>
</evidence>
<evidence type="ECO:0000256" key="5">
    <source>
        <dbReference type="ARBA" id="ARBA00022862"/>
    </source>
</evidence>
<dbReference type="PANTHER" id="PTHR42801:SF4">
    <property type="entry name" value="AHPC_TSA FAMILY PROTEIN"/>
    <property type="match status" value="1"/>
</dbReference>
<sequence length="175" mass="20136">MKKVIFIGLILIGIFILLKKITDTTMEKIEIGDVVPSFTLLDQNGNKFTVNNKLNRPIVIYFYPKDDTPGCTKEACKFRDDFELFSDLNALVIGISSDSVHSHKKFEEKYNLPFTLLADTNNVIRKLFGVPKSMFILPGRVTYIINKKGRVDYIFNNQFEAEKHIEIALKKLKEQ</sequence>
<keyword evidence="8" id="KW-0676">Redox-active center</keyword>
<dbReference type="InterPro" id="IPR013766">
    <property type="entry name" value="Thioredoxin_domain"/>
</dbReference>
<dbReference type="EMBL" id="JBHTIC010000008">
    <property type="protein sequence ID" value="MFD0762498.1"/>
    <property type="molecule type" value="Genomic_DNA"/>
</dbReference>
<evidence type="ECO:0000256" key="2">
    <source>
        <dbReference type="ARBA" id="ARBA00011245"/>
    </source>
</evidence>
<name>A0ABW2Z933_9FLAO</name>
<evidence type="ECO:0000256" key="7">
    <source>
        <dbReference type="ARBA" id="ARBA00023157"/>
    </source>
</evidence>
<comment type="function">
    <text evidence="1">Thiol-specific peroxidase that catalyzes the reduction of hydrogen peroxide and organic hydroperoxides to water and alcohols, respectively. Plays a role in cell protection against oxidative stress by detoxifying peroxides and as sensor of hydrogen peroxide-mediated signaling events.</text>
</comment>
<keyword evidence="15" id="KW-1185">Reference proteome</keyword>
<evidence type="ECO:0000313" key="14">
    <source>
        <dbReference type="EMBL" id="MFD0762498.1"/>
    </source>
</evidence>
<organism evidence="14 15">
    <name type="scientific">Lutibacter aestuarii</name>
    <dbReference type="NCBI Taxonomy" id="861111"/>
    <lineage>
        <taxon>Bacteria</taxon>
        <taxon>Pseudomonadati</taxon>
        <taxon>Bacteroidota</taxon>
        <taxon>Flavobacteriia</taxon>
        <taxon>Flavobacteriales</taxon>
        <taxon>Flavobacteriaceae</taxon>
        <taxon>Lutibacter</taxon>
    </lineage>
</organism>
<comment type="catalytic activity">
    <reaction evidence="12">
        <text>a hydroperoxide + [thioredoxin]-dithiol = an alcohol + [thioredoxin]-disulfide + H2O</text>
        <dbReference type="Rhea" id="RHEA:62620"/>
        <dbReference type="Rhea" id="RHEA-COMP:10698"/>
        <dbReference type="Rhea" id="RHEA-COMP:10700"/>
        <dbReference type="ChEBI" id="CHEBI:15377"/>
        <dbReference type="ChEBI" id="CHEBI:29950"/>
        <dbReference type="ChEBI" id="CHEBI:30879"/>
        <dbReference type="ChEBI" id="CHEBI:35924"/>
        <dbReference type="ChEBI" id="CHEBI:50058"/>
        <dbReference type="EC" id="1.11.1.24"/>
    </reaction>
</comment>
<evidence type="ECO:0000256" key="8">
    <source>
        <dbReference type="ARBA" id="ARBA00023284"/>
    </source>
</evidence>
<dbReference type="RefSeq" id="WP_367181319.1">
    <property type="nucleotide sequence ID" value="NZ_JBHTIC010000008.1"/>
</dbReference>
<evidence type="ECO:0000256" key="12">
    <source>
        <dbReference type="ARBA" id="ARBA00049091"/>
    </source>
</evidence>